<accession>A0A1I3LWP9</accession>
<evidence type="ECO:0000256" key="1">
    <source>
        <dbReference type="SAM" id="Coils"/>
    </source>
</evidence>
<evidence type="ECO:0000256" key="2">
    <source>
        <dbReference type="SAM" id="Phobius"/>
    </source>
</evidence>
<dbReference type="STRING" id="588602.SAMN04487991_1160"/>
<keyword evidence="2" id="KW-0812">Transmembrane</keyword>
<sequence>MVDDSAPGLAMDDDAFFQYLKLFMDYVPLWVLLLGAGVIWLIRHPDTLSALSRDVESAKIGEFEIKLRQVEEQLETTQAHVDELEAENLRLSSFYNRFDAHAGPDVLRDVRQQAHHAARGLNDLAPVREGLKPGASAEDIFVAAEMLRERRDISSFDALIDCVARIAAHPTLEGLRYQTVWSLASAVHKTVLSDVSHNTVPELSADQLKRARHVMETLIGNPHVARDRPDAPEAGIRGPAQFALNWIEKGLKAWERAK</sequence>
<protein>
    <submittedName>
        <fullName evidence="3">Uncharacterized protein</fullName>
    </submittedName>
</protein>
<gene>
    <name evidence="3" type="ORF">SAMN04487991_1160</name>
</gene>
<keyword evidence="2" id="KW-1133">Transmembrane helix</keyword>
<dbReference type="Proteomes" id="UP000199630">
    <property type="component" value="Unassembled WGS sequence"/>
</dbReference>
<evidence type="ECO:0000313" key="3">
    <source>
        <dbReference type="EMBL" id="SFI88935.1"/>
    </source>
</evidence>
<feature type="coiled-coil region" evidence="1">
    <location>
        <begin position="60"/>
        <end position="87"/>
    </location>
</feature>
<organism evidence="3 4">
    <name type="scientific">Celeribacter neptunius</name>
    <dbReference type="NCBI Taxonomy" id="588602"/>
    <lineage>
        <taxon>Bacteria</taxon>
        <taxon>Pseudomonadati</taxon>
        <taxon>Pseudomonadota</taxon>
        <taxon>Alphaproteobacteria</taxon>
        <taxon>Rhodobacterales</taxon>
        <taxon>Roseobacteraceae</taxon>
        <taxon>Celeribacter</taxon>
    </lineage>
</organism>
<reference evidence="4" key="1">
    <citation type="submission" date="2016-10" db="EMBL/GenBank/DDBJ databases">
        <authorList>
            <person name="Varghese N."/>
            <person name="Submissions S."/>
        </authorList>
    </citation>
    <scope>NUCLEOTIDE SEQUENCE [LARGE SCALE GENOMIC DNA]</scope>
    <source>
        <strain evidence="4">DSM 26471</strain>
    </source>
</reference>
<keyword evidence="1" id="KW-0175">Coiled coil</keyword>
<feature type="transmembrane region" description="Helical" evidence="2">
    <location>
        <begin position="26"/>
        <end position="43"/>
    </location>
</feature>
<keyword evidence="4" id="KW-1185">Reference proteome</keyword>
<name>A0A1I3LWP9_9RHOB</name>
<dbReference type="AlphaFoldDB" id="A0A1I3LWP9"/>
<evidence type="ECO:0000313" key="4">
    <source>
        <dbReference type="Proteomes" id="UP000199630"/>
    </source>
</evidence>
<proteinExistence type="predicted"/>
<dbReference type="EMBL" id="FORH01000001">
    <property type="protein sequence ID" value="SFI88935.1"/>
    <property type="molecule type" value="Genomic_DNA"/>
</dbReference>
<keyword evidence="2" id="KW-0472">Membrane</keyword>